<dbReference type="Proteomes" id="UP001060215">
    <property type="component" value="Chromosome 6"/>
</dbReference>
<dbReference type="EMBL" id="CM045763">
    <property type="protein sequence ID" value="KAI8023782.1"/>
    <property type="molecule type" value="Genomic_DNA"/>
</dbReference>
<sequence length="153" mass="16811">MAFQVQVSMSSSIFRAPISPVTIISKNDRSDGDPATIVSGVRFPSLFTVGGSGGRRDRGVYPISRLSTLLGRVLHKRYMMTQQLEIRIENGGGKNRRYTPKKGNKEDQESVFKMLTAVLWLGNVFFTVIDNENHVEPVADEGGLLALGSNTPI</sequence>
<protein>
    <submittedName>
        <fullName evidence="1">Myosin-1</fullName>
    </submittedName>
</protein>
<reference evidence="1 2" key="1">
    <citation type="journal article" date="2022" name="Plant J.">
        <title>Chromosome-level genome of Camellia lanceoleosa provides a valuable resource for understanding genome evolution and self-incompatibility.</title>
        <authorList>
            <person name="Gong W."/>
            <person name="Xiao S."/>
            <person name="Wang L."/>
            <person name="Liao Z."/>
            <person name="Chang Y."/>
            <person name="Mo W."/>
            <person name="Hu G."/>
            <person name="Li W."/>
            <person name="Zhao G."/>
            <person name="Zhu H."/>
            <person name="Hu X."/>
            <person name="Ji K."/>
            <person name="Xiang X."/>
            <person name="Song Q."/>
            <person name="Yuan D."/>
            <person name="Jin S."/>
            <person name="Zhang L."/>
        </authorList>
    </citation>
    <scope>NUCLEOTIDE SEQUENCE [LARGE SCALE GENOMIC DNA]</scope>
    <source>
        <strain evidence="1">SQ_2022a</strain>
    </source>
</reference>
<proteinExistence type="predicted"/>
<evidence type="ECO:0000313" key="1">
    <source>
        <dbReference type="EMBL" id="KAI8023782.1"/>
    </source>
</evidence>
<comment type="caution">
    <text evidence="1">The sequence shown here is derived from an EMBL/GenBank/DDBJ whole genome shotgun (WGS) entry which is preliminary data.</text>
</comment>
<gene>
    <name evidence="1" type="ORF">LOK49_LG03G02847</name>
</gene>
<name>A0ACC0IEL3_9ERIC</name>
<keyword evidence="2" id="KW-1185">Reference proteome</keyword>
<organism evidence="1 2">
    <name type="scientific">Camellia lanceoleosa</name>
    <dbReference type="NCBI Taxonomy" id="1840588"/>
    <lineage>
        <taxon>Eukaryota</taxon>
        <taxon>Viridiplantae</taxon>
        <taxon>Streptophyta</taxon>
        <taxon>Embryophyta</taxon>
        <taxon>Tracheophyta</taxon>
        <taxon>Spermatophyta</taxon>
        <taxon>Magnoliopsida</taxon>
        <taxon>eudicotyledons</taxon>
        <taxon>Gunneridae</taxon>
        <taxon>Pentapetalae</taxon>
        <taxon>asterids</taxon>
        <taxon>Ericales</taxon>
        <taxon>Theaceae</taxon>
        <taxon>Camellia</taxon>
    </lineage>
</organism>
<accession>A0ACC0IEL3</accession>
<evidence type="ECO:0000313" key="2">
    <source>
        <dbReference type="Proteomes" id="UP001060215"/>
    </source>
</evidence>